<comment type="catalytic activity">
    <reaction evidence="15">
        <text>[GlcNAc-(1-&gt;4)-Mur2Ac(oyl-L-Ala-gamma-D-Glu-L-Lys-D-Ala-D-Ala)](n)-di-trans,octa-cis-undecaprenyl diphosphate + beta-D-GlcNAc-(1-&gt;4)-Mur2Ac(oyl-L-Ala-gamma-D-Glu-L-Lys-D-Ala-D-Ala)-di-trans,octa-cis-undecaprenyl diphosphate = [GlcNAc-(1-&gt;4)-Mur2Ac(oyl-L-Ala-gamma-D-Glu-L-Lys-D-Ala-D-Ala)](n+1)-di-trans,octa-cis-undecaprenyl diphosphate + di-trans,octa-cis-undecaprenyl diphosphate + H(+)</text>
        <dbReference type="Rhea" id="RHEA:23708"/>
        <dbReference type="Rhea" id="RHEA-COMP:9602"/>
        <dbReference type="Rhea" id="RHEA-COMP:9603"/>
        <dbReference type="ChEBI" id="CHEBI:15378"/>
        <dbReference type="ChEBI" id="CHEBI:58405"/>
        <dbReference type="ChEBI" id="CHEBI:60033"/>
        <dbReference type="ChEBI" id="CHEBI:78435"/>
        <dbReference type="EC" id="2.4.99.28"/>
    </reaction>
</comment>
<feature type="region of interest" description="Disordered" evidence="17">
    <location>
        <begin position="384"/>
        <end position="407"/>
    </location>
</feature>
<evidence type="ECO:0000256" key="9">
    <source>
        <dbReference type="ARBA" id="ARBA00032370"/>
    </source>
</evidence>
<evidence type="ECO:0000256" key="16">
    <source>
        <dbReference type="ARBA" id="ARBA00049966"/>
    </source>
</evidence>
<feature type="transmembrane region" description="Helical" evidence="18">
    <location>
        <begin position="355"/>
        <end position="376"/>
    </location>
</feature>
<evidence type="ECO:0000313" key="20">
    <source>
        <dbReference type="Proteomes" id="UP000185612"/>
    </source>
</evidence>
<dbReference type="PANTHER" id="PTHR30474">
    <property type="entry name" value="CELL CYCLE PROTEIN"/>
    <property type="match status" value="1"/>
</dbReference>
<sequence>MLSKQFERIDRWFTHPRTSARGDTLILLVLTGMLAVAGFLVAASLGAISGLKEGQSIFSWIGMHTAYFLVGVVCLVVGALVPAHLWRLLSPALYVLGLILLALVFTPLGEVRGGNRAWIALFGITIQPSEFAKLAMILLLARIIARPGFDINKPRDLLLWLGGPVLVGLGLVLLGKDLGSALVFIAFIAATLWVAGLRRWWFISLGGLAVCVVTLLTIFSSNRSNRIADVFRNHGIELEKEGPEQVDHAVWALANGGLTGTGPGGSKQKWSYLPAADSDFIFSIWGEEYGFVGAVALVLIYIGLVCIVLRIGMRSLNPFIKLAACGIAFSFATQTFINMGVATAILPVIGVPLPFISAGGSSLVSSLAAVGVLVSFSQANERAEAQAPHGPGAGRRSSAVLAGRSGK</sequence>
<feature type="transmembrane region" description="Helical" evidence="18">
    <location>
        <begin position="157"/>
        <end position="174"/>
    </location>
</feature>
<keyword evidence="5" id="KW-0133">Cell shape</keyword>
<dbReference type="RefSeq" id="WP_073824503.1">
    <property type="nucleotide sequence ID" value="NZ_JAUNKL010000016.1"/>
</dbReference>
<dbReference type="GO" id="GO:0015648">
    <property type="term" value="F:lipid-linked peptidoglycan transporter activity"/>
    <property type="evidence" value="ECO:0007669"/>
    <property type="project" value="TreeGrafter"/>
</dbReference>
<evidence type="ECO:0000256" key="11">
    <source>
        <dbReference type="ARBA" id="ARBA00038053"/>
    </source>
</evidence>
<evidence type="ECO:0000256" key="15">
    <source>
        <dbReference type="ARBA" id="ARBA00049902"/>
    </source>
</evidence>
<comment type="caution">
    <text evidence="19">The sequence shown here is derived from an EMBL/GenBank/DDBJ whole genome shotgun (WGS) entry which is preliminary data.</text>
</comment>
<dbReference type="GO" id="GO:0005886">
    <property type="term" value="C:plasma membrane"/>
    <property type="evidence" value="ECO:0007669"/>
    <property type="project" value="TreeGrafter"/>
</dbReference>
<keyword evidence="2" id="KW-0328">Glycosyltransferase</keyword>
<evidence type="ECO:0000256" key="5">
    <source>
        <dbReference type="ARBA" id="ARBA00022960"/>
    </source>
</evidence>
<keyword evidence="7 18" id="KW-1133">Transmembrane helix</keyword>
<feature type="transmembrane region" description="Helical" evidence="18">
    <location>
        <begin position="25"/>
        <end position="51"/>
    </location>
</feature>
<keyword evidence="20" id="KW-1185">Reference proteome</keyword>
<dbReference type="PANTHER" id="PTHR30474:SF2">
    <property type="entry name" value="PEPTIDOGLYCAN GLYCOSYLTRANSFERASE FTSW-RELATED"/>
    <property type="match status" value="1"/>
</dbReference>
<comment type="similarity">
    <text evidence="11">Belongs to the SEDS family. FtsW subfamily.</text>
</comment>
<keyword evidence="6" id="KW-0573">Peptidoglycan synthesis</keyword>
<evidence type="ECO:0000256" key="18">
    <source>
        <dbReference type="SAM" id="Phobius"/>
    </source>
</evidence>
<comment type="function">
    <text evidence="16">Peptidoglycan polymerase that is essential for cell division.</text>
</comment>
<evidence type="ECO:0000256" key="12">
    <source>
        <dbReference type="ARBA" id="ARBA00041185"/>
    </source>
</evidence>
<evidence type="ECO:0000256" key="4">
    <source>
        <dbReference type="ARBA" id="ARBA00022692"/>
    </source>
</evidence>
<evidence type="ECO:0000256" key="17">
    <source>
        <dbReference type="SAM" id="MobiDB-lite"/>
    </source>
</evidence>
<evidence type="ECO:0000256" key="10">
    <source>
        <dbReference type="ARBA" id="ARBA00033270"/>
    </source>
</evidence>
<proteinExistence type="inferred from homology"/>
<dbReference type="OrthoDB" id="9768187at2"/>
<dbReference type="GO" id="GO:0008360">
    <property type="term" value="P:regulation of cell shape"/>
    <property type="evidence" value="ECO:0007669"/>
    <property type="project" value="UniProtKB-KW"/>
</dbReference>
<dbReference type="GO" id="GO:0009252">
    <property type="term" value="P:peptidoglycan biosynthetic process"/>
    <property type="evidence" value="ECO:0007669"/>
    <property type="project" value="UniProtKB-KW"/>
</dbReference>
<feature type="transmembrane region" description="Helical" evidence="18">
    <location>
        <begin position="88"/>
        <end position="106"/>
    </location>
</feature>
<dbReference type="AlphaFoldDB" id="A0A1Q5PVU0"/>
<accession>A0A1Q5PVU0</accession>
<protein>
    <recommendedName>
        <fullName evidence="12">Probable peptidoglycan glycosyltransferase FtsW</fullName>
        <ecNumber evidence="14">2.4.99.28</ecNumber>
    </recommendedName>
    <alternativeName>
        <fullName evidence="13">Cell division protein FtsW</fullName>
    </alternativeName>
    <alternativeName>
        <fullName evidence="10">Cell wall polymerase</fullName>
    </alternativeName>
    <alternativeName>
        <fullName evidence="9">Peptidoglycan polymerase</fullName>
    </alternativeName>
</protein>
<dbReference type="GO" id="GO:0051301">
    <property type="term" value="P:cell division"/>
    <property type="evidence" value="ECO:0007669"/>
    <property type="project" value="InterPro"/>
</dbReference>
<evidence type="ECO:0000256" key="7">
    <source>
        <dbReference type="ARBA" id="ARBA00022989"/>
    </source>
</evidence>
<keyword evidence="3" id="KW-0808">Transferase</keyword>
<keyword evidence="8 18" id="KW-0472">Membrane</keyword>
<evidence type="ECO:0000256" key="1">
    <source>
        <dbReference type="ARBA" id="ARBA00004141"/>
    </source>
</evidence>
<dbReference type="STRING" id="52770.BSZ40_06695"/>
<feature type="transmembrane region" description="Helical" evidence="18">
    <location>
        <begin position="118"/>
        <end position="145"/>
    </location>
</feature>
<evidence type="ECO:0000256" key="14">
    <source>
        <dbReference type="ARBA" id="ARBA00044770"/>
    </source>
</evidence>
<comment type="subcellular location">
    <subcellularLocation>
        <location evidence="1">Membrane</location>
        <topology evidence="1">Multi-pass membrane protein</topology>
    </subcellularLocation>
</comment>
<dbReference type="InterPro" id="IPR001182">
    <property type="entry name" value="FtsW/RodA"/>
</dbReference>
<gene>
    <name evidence="19" type="ORF">BSZ40_06695</name>
</gene>
<evidence type="ECO:0000256" key="13">
    <source>
        <dbReference type="ARBA" id="ARBA00041418"/>
    </source>
</evidence>
<feature type="transmembrane region" description="Helical" evidence="18">
    <location>
        <begin position="202"/>
        <end position="221"/>
    </location>
</feature>
<dbReference type="Proteomes" id="UP000185612">
    <property type="component" value="Unassembled WGS sequence"/>
</dbReference>
<organism evidence="19 20">
    <name type="scientific">Buchananella hordeovulneris</name>
    <dbReference type="NCBI Taxonomy" id="52770"/>
    <lineage>
        <taxon>Bacteria</taxon>
        <taxon>Bacillati</taxon>
        <taxon>Actinomycetota</taxon>
        <taxon>Actinomycetes</taxon>
        <taxon>Actinomycetales</taxon>
        <taxon>Actinomycetaceae</taxon>
        <taxon>Buchananella</taxon>
    </lineage>
</organism>
<evidence type="ECO:0000256" key="2">
    <source>
        <dbReference type="ARBA" id="ARBA00022676"/>
    </source>
</evidence>
<dbReference type="FunCoup" id="A0A1Q5PVU0">
    <property type="interactions" value="42"/>
</dbReference>
<dbReference type="Pfam" id="PF01098">
    <property type="entry name" value="FTSW_RODA_SPOVE"/>
    <property type="match status" value="1"/>
</dbReference>
<dbReference type="GO" id="GO:0008955">
    <property type="term" value="F:peptidoglycan glycosyltransferase activity"/>
    <property type="evidence" value="ECO:0007669"/>
    <property type="project" value="UniProtKB-EC"/>
</dbReference>
<evidence type="ECO:0000313" key="19">
    <source>
        <dbReference type="EMBL" id="OKL51530.1"/>
    </source>
</evidence>
<evidence type="ECO:0000256" key="6">
    <source>
        <dbReference type="ARBA" id="ARBA00022984"/>
    </source>
</evidence>
<name>A0A1Q5PVU0_9ACTO</name>
<feature type="transmembrane region" description="Helical" evidence="18">
    <location>
        <begin position="289"/>
        <end position="311"/>
    </location>
</feature>
<dbReference type="EMBL" id="MQVS01000006">
    <property type="protein sequence ID" value="OKL51530.1"/>
    <property type="molecule type" value="Genomic_DNA"/>
</dbReference>
<feature type="transmembrane region" description="Helical" evidence="18">
    <location>
        <begin position="180"/>
        <end position="197"/>
    </location>
</feature>
<evidence type="ECO:0000256" key="8">
    <source>
        <dbReference type="ARBA" id="ARBA00023136"/>
    </source>
</evidence>
<feature type="transmembrane region" description="Helical" evidence="18">
    <location>
        <begin position="57"/>
        <end position="81"/>
    </location>
</feature>
<evidence type="ECO:0000256" key="3">
    <source>
        <dbReference type="ARBA" id="ARBA00022679"/>
    </source>
</evidence>
<keyword evidence="4 18" id="KW-0812">Transmembrane</keyword>
<feature type="transmembrane region" description="Helical" evidence="18">
    <location>
        <begin position="323"/>
        <end position="349"/>
    </location>
</feature>
<reference evidence="20" key="1">
    <citation type="submission" date="2016-12" db="EMBL/GenBank/DDBJ databases">
        <authorList>
            <person name="Meng X."/>
        </authorList>
    </citation>
    <scope>NUCLEOTIDE SEQUENCE [LARGE SCALE GENOMIC DNA]</scope>
    <source>
        <strain evidence="20">DSM 20732</strain>
    </source>
</reference>
<dbReference type="EC" id="2.4.99.28" evidence="14"/>
<dbReference type="GO" id="GO:0032153">
    <property type="term" value="C:cell division site"/>
    <property type="evidence" value="ECO:0007669"/>
    <property type="project" value="TreeGrafter"/>
</dbReference>